<feature type="region of interest" description="Disordered" evidence="1">
    <location>
        <begin position="105"/>
        <end position="133"/>
    </location>
</feature>
<feature type="region of interest" description="Disordered" evidence="1">
    <location>
        <begin position="768"/>
        <end position="798"/>
    </location>
</feature>
<feature type="compositionally biased region" description="Polar residues" evidence="1">
    <location>
        <begin position="785"/>
        <end position="794"/>
    </location>
</feature>
<sequence>MLGCIYDNDSIEVSKQEADVQRATRQFSSTLPLPGCSSNVTLGRELIVLYSTHWASSAGDQAPESQPQIVTIDFQRGLSQILRMAVDSLLTKSLPFGQRLQVSVPSASDLQSHQNSPHTDTSQDYTNQTLPNHQEDRLPRNSLLWDPAFNSHPFLAMIVCRTNFVAHLDEEEDDRMLHNAILIAGPGAREALSQSDPSTHGKAHRLFTDELIRKTASDLYSLELGSLKVTNLHKYAQCMMVVAWHKLTHGLVRRAATWWTMVCSVIRRIRIMKELGEERQDCLINGVDLSLIMAEELDNMQTISYLVLLWIELHVAPLAAQTSRLTGSISSQANESHCPSCIAEPDHRSSYISVFEAHKKLRTLLRSIEGVFGSLTEAFHEWKPATVQDDATCRVNTILTQARLFQSHTGRASIDTAAAAALISLTALPVCFHFESFPLYLTGQTVVKIVNVYSAVTLQLREAFHESEHDTQPARTLTDGTTRGASSSLAWFGDETESCAIVLTMIETIAFTCKLLLAHTDLDLASVPLDSSELVIWSFEAQRVIVEKLGNMLGVRNTIKQCFDRLPQQGERPANVLGILEELQGRLEKLGVRADAWLTLENAFALDMAGPEAEEEEVIKEAVLKVMPKLELPPHCLPINESSTSTFEGVGQWQTQPYTMDAVPDQTYLTAAFPSQPSIHTNLAPPPPETPLGSGPGPLPTSWNDQPEAAGRSSHSNWCAGNLQLAWPGWTHADFTMLALAADGFEGASMDADGGGFNPAVPRIMPGEGMDGSAQQGAGDVGSLDTPQGRSQGPTGMVQPGSQLAYHAHNFESSLGLSTMQKDQLGAFLEPMYLQPATARHDMKPSTDPQDLKTARIDVQTRPCQSDPWKEARTSAQAVMGEGPSSHAGQIFGQDVWAEKPIGSRQLSDIDRRVQETLALSRAVRPLIDDGHDERSAKRKGKGKGRESPQLSANEMSLAQALVMLRAIPRLVDDDTCRSGGKGE</sequence>
<dbReference type="EMBL" id="LK056654">
    <property type="protein sequence ID" value="CDU22096.1"/>
    <property type="molecule type" value="Genomic_DNA"/>
</dbReference>
<reference evidence="2" key="1">
    <citation type="submission" date="2014-06" db="EMBL/GenBank/DDBJ databases">
        <authorList>
            <person name="Ju J."/>
            <person name="Zhang J."/>
        </authorList>
    </citation>
    <scope>NUCLEOTIDE SEQUENCE</scope>
    <source>
        <strain evidence="2">SscI8</strain>
    </source>
</reference>
<feature type="region of interest" description="Disordered" evidence="1">
    <location>
        <begin position="925"/>
        <end position="955"/>
    </location>
</feature>
<proteinExistence type="predicted"/>
<dbReference type="OrthoDB" id="2556736at2759"/>
<organism evidence="2">
    <name type="scientific">Sporisorium scitamineum</name>
    <dbReference type="NCBI Taxonomy" id="49012"/>
    <lineage>
        <taxon>Eukaryota</taxon>
        <taxon>Fungi</taxon>
        <taxon>Dikarya</taxon>
        <taxon>Basidiomycota</taxon>
        <taxon>Ustilaginomycotina</taxon>
        <taxon>Ustilaginomycetes</taxon>
        <taxon>Ustilaginales</taxon>
        <taxon>Ustilaginaceae</taxon>
        <taxon>Sporisorium</taxon>
    </lineage>
</organism>
<evidence type="ECO:0000313" key="2">
    <source>
        <dbReference type="EMBL" id="CDU22096.1"/>
    </source>
</evidence>
<gene>
    <name evidence="2" type="ORF">SPSC_00726</name>
</gene>
<protein>
    <recommendedName>
        <fullName evidence="3">Transcription factor domain-containing protein</fullName>
    </recommendedName>
</protein>
<feature type="compositionally biased region" description="Polar residues" evidence="1">
    <location>
        <begin position="105"/>
        <end position="132"/>
    </location>
</feature>
<feature type="region of interest" description="Disordered" evidence="1">
    <location>
        <begin position="676"/>
        <end position="715"/>
    </location>
</feature>
<name>A0A127Z7P4_9BASI</name>
<evidence type="ECO:0000256" key="1">
    <source>
        <dbReference type="SAM" id="MobiDB-lite"/>
    </source>
</evidence>
<accession>A0A127Z7P4</accession>
<evidence type="ECO:0008006" key="3">
    <source>
        <dbReference type="Google" id="ProtNLM"/>
    </source>
</evidence>
<feature type="compositionally biased region" description="Basic and acidic residues" evidence="1">
    <location>
        <begin position="927"/>
        <end position="936"/>
    </location>
</feature>
<dbReference type="AlphaFoldDB" id="A0A127Z7P4"/>